<proteinExistence type="predicted"/>
<protein>
    <submittedName>
        <fullName evidence="2">Uncharacterized protein</fullName>
    </submittedName>
</protein>
<sequence>MYEDSDENLAGFLARAKGRASSPPWRLLADARRPTPTKRLPNGGAEYAADALERAAFGFSDTGAVPAPNYEEAPKPCGDHAEYERLYAEVHEPLRSRLGQLKTAVLR</sequence>
<organism evidence="2">
    <name type="scientific">uncultured Rubrobacteraceae bacterium</name>
    <dbReference type="NCBI Taxonomy" id="349277"/>
    <lineage>
        <taxon>Bacteria</taxon>
        <taxon>Bacillati</taxon>
        <taxon>Actinomycetota</taxon>
        <taxon>Rubrobacteria</taxon>
        <taxon>Rubrobacterales</taxon>
        <taxon>Rubrobacteraceae</taxon>
        <taxon>environmental samples</taxon>
    </lineage>
</organism>
<reference evidence="2" key="1">
    <citation type="submission" date="2020-02" db="EMBL/GenBank/DDBJ databases">
        <authorList>
            <person name="Meier V. D."/>
        </authorList>
    </citation>
    <scope>NUCLEOTIDE SEQUENCE</scope>
    <source>
        <strain evidence="2">AVDCRST_MAG55</strain>
    </source>
</reference>
<accession>A0A6J4NVF7</accession>
<evidence type="ECO:0000313" key="2">
    <source>
        <dbReference type="EMBL" id="CAA9398364.1"/>
    </source>
</evidence>
<gene>
    <name evidence="2" type="ORF">AVDCRST_MAG55-505</name>
</gene>
<evidence type="ECO:0000256" key="1">
    <source>
        <dbReference type="SAM" id="MobiDB-lite"/>
    </source>
</evidence>
<dbReference type="EMBL" id="CADCUZ010000022">
    <property type="protein sequence ID" value="CAA9398364.1"/>
    <property type="molecule type" value="Genomic_DNA"/>
</dbReference>
<dbReference type="AlphaFoldDB" id="A0A6J4NVF7"/>
<name>A0A6J4NVF7_9ACTN</name>
<feature type="region of interest" description="Disordered" evidence="1">
    <location>
        <begin position="14"/>
        <end position="42"/>
    </location>
</feature>